<feature type="compositionally biased region" description="Basic and acidic residues" evidence="1">
    <location>
        <begin position="16"/>
        <end position="30"/>
    </location>
</feature>
<organism evidence="2 3">
    <name type="scientific">Alicyclobacillus sacchari</name>
    <dbReference type="NCBI Taxonomy" id="392010"/>
    <lineage>
        <taxon>Bacteria</taxon>
        <taxon>Bacillati</taxon>
        <taxon>Bacillota</taxon>
        <taxon>Bacilli</taxon>
        <taxon>Bacillales</taxon>
        <taxon>Alicyclobacillaceae</taxon>
        <taxon>Alicyclobacillus</taxon>
    </lineage>
</organism>
<reference evidence="2 3" key="1">
    <citation type="submission" date="2019-03" db="EMBL/GenBank/DDBJ databases">
        <title>Genomic Encyclopedia of Type Strains, Phase IV (KMG-IV): sequencing the most valuable type-strain genomes for metagenomic binning, comparative biology and taxonomic classification.</title>
        <authorList>
            <person name="Goeker M."/>
        </authorList>
    </citation>
    <scope>NUCLEOTIDE SEQUENCE [LARGE SCALE GENOMIC DNA]</scope>
    <source>
        <strain evidence="2 3">DSM 17974</strain>
    </source>
</reference>
<evidence type="ECO:0000313" key="3">
    <source>
        <dbReference type="Proteomes" id="UP000294581"/>
    </source>
</evidence>
<feature type="region of interest" description="Disordered" evidence="1">
    <location>
        <begin position="66"/>
        <end position="85"/>
    </location>
</feature>
<dbReference type="AlphaFoldDB" id="A0A4R8L8D7"/>
<protein>
    <submittedName>
        <fullName evidence="2">Uncharacterized protein</fullName>
    </submittedName>
</protein>
<dbReference type="Proteomes" id="UP000294581">
    <property type="component" value="Unassembled WGS sequence"/>
</dbReference>
<comment type="caution">
    <text evidence="2">The sequence shown here is derived from an EMBL/GenBank/DDBJ whole genome shotgun (WGS) entry which is preliminary data.</text>
</comment>
<keyword evidence="3" id="KW-1185">Reference proteome</keyword>
<dbReference type="EMBL" id="SORF01000027">
    <property type="protein sequence ID" value="TDY38993.1"/>
    <property type="molecule type" value="Genomic_DNA"/>
</dbReference>
<name>A0A4R8L8D7_9BACL</name>
<accession>A0A4R8L8D7</accession>
<proteinExistence type="predicted"/>
<feature type="region of interest" description="Disordered" evidence="1">
    <location>
        <begin position="1"/>
        <end position="30"/>
    </location>
</feature>
<evidence type="ECO:0000256" key="1">
    <source>
        <dbReference type="SAM" id="MobiDB-lite"/>
    </source>
</evidence>
<evidence type="ECO:0000313" key="2">
    <source>
        <dbReference type="EMBL" id="TDY38993.1"/>
    </source>
</evidence>
<sequence length="85" mass="9892">MRPVKFQNRNFAGSHLKGDGDMTIRKRDHKGKERDLKIERYFNDTSDILFESILNSIIQERVEDIIEPSYHDEQPKKASSDEGVA</sequence>
<gene>
    <name evidence="2" type="ORF">C7445_1276</name>
</gene>